<protein>
    <submittedName>
        <fullName evidence="3">Calcineurin-like phosphoesterase</fullName>
    </submittedName>
</protein>
<keyword evidence="1" id="KW-0732">Signal</keyword>
<keyword evidence="4" id="KW-1185">Reference proteome</keyword>
<evidence type="ECO:0000313" key="3">
    <source>
        <dbReference type="EMBL" id="SKA19330.1"/>
    </source>
</evidence>
<dbReference type="OrthoDB" id="9791866at2"/>
<dbReference type="RefSeq" id="WP_078832793.1">
    <property type="nucleotide sequence ID" value="NZ_FUWH01000014.1"/>
</dbReference>
<gene>
    <name evidence="3" type="ORF">SAMN04488132_11484</name>
</gene>
<dbReference type="InterPro" id="IPR004843">
    <property type="entry name" value="Calcineurin-like_PHP"/>
</dbReference>
<dbReference type="InterPro" id="IPR006311">
    <property type="entry name" value="TAT_signal"/>
</dbReference>
<evidence type="ECO:0000313" key="4">
    <source>
        <dbReference type="Proteomes" id="UP000190888"/>
    </source>
</evidence>
<evidence type="ECO:0000256" key="1">
    <source>
        <dbReference type="SAM" id="SignalP"/>
    </source>
</evidence>
<feature type="chain" id="PRO_5012142849" evidence="1">
    <location>
        <begin position="27"/>
        <end position="314"/>
    </location>
</feature>
<reference evidence="3 4" key="1">
    <citation type="submission" date="2017-02" db="EMBL/GenBank/DDBJ databases">
        <authorList>
            <person name="Peterson S.W."/>
        </authorList>
    </citation>
    <scope>NUCLEOTIDE SEQUENCE [LARGE SCALE GENOMIC DNA]</scope>
    <source>
        <strain evidence="3 4">DSM 22335</strain>
    </source>
</reference>
<dbReference type="Pfam" id="PF00149">
    <property type="entry name" value="Metallophos"/>
    <property type="match status" value="1"/>
</dbReference>
<dbReference type="GO" id="GO:0016787">
    <property type="term" value="F:hydrolase activity"/>
    <property type="evidence" value="ECO:0007669"/>
    <property type="project" value="InterPro"/>
</dbReference>
<dbReference type="AlphaFoldDB" id="A0A1T4RTM1"/>
<evidence type="ECO:0000259" key="2">
    <source>
        <dbReference type="Pfam" id="PF00149"/>
    </source>
</evidence>
<feature type="signal peptide" evidence="1">
    <location>
        <begin position="1"/>
        <end position="26"/>
    </location>
</feature>
<dbReference type="EMBL" id="FUWH01000014">
    <property type="protein sequence ID" value="SKA19330.1"/>
    <property type="molecule type" value="Genomic_DNA"/>
</dbReference>
<accession>A0A1T4RTM1</accession>
<dbReference type="PANTHER" id="PTHR43143:SF1">
    <property type="entry name" value="SERINE_THREONINE-PROTEIN PHOSPHATASE CPPED1"/>
    <property type="match status" value="1"/>
</dbReference>
<proteinExistence type="predicted"/>
<dbReference type="Gene3D" id="3.60.21.10">
    <property type="match status" value="1"/>
</dbReference>
<name>A0A1T4RTM1_9BACT</name>
<feature type="domain" description="Calcineurin-like phosphoesterase" evidence="2">
    <location>
        <begin position="40"/>
        <end position="260"/>
    </location>
</feature>
<dbReference type="STRING" id="413434.SAMN04488132_11484"/>
<dbReference type="SUPFAM" id="SSF56300">
    <property type="entry name" value="Metallo-dependent phosphatases"/>
    <property type="match status" value="1"/>
</dbReference>
<organism evidence="3 4">
    <name type="scientific">Sediminibacterium ginsengisoli</name>
    <dbReference type="NCBI Taxonomy" id="413434"/>
    <lineage>
        <taxon>Bacteria</taxon>
        <taxon>Pseudomonadati</taxon>
        <taxon>Bacteroidota</taxon>
        <taxon>Chitinophagia</taxon>
        <taxon>Chitinophagales</taxon>
        <taxon>Chitinophagaceae</taxon>
        <taxon>Sediminibacterium</taxon>
    </lineage>
</organism>
<sequence>MNRRNFLQQASLSAAGLAILPGTLQAAEKPEDAAAASSFRAVFLSDVHVKPTEKAEAGMRKAIRKINSKEFRPDFIINGGDAIMDALNASKEKVQQQWDVWNRVMKDENKLPIYHCIGNHDAWGWQMTAPEVKQDPLYDKKWVMQEHGMQERYYSFTRNNWTFLVLDSAQENNGGYIARIDEPQYQWLETTLAAVPKDNHICIVSHIPIVSFCSAMFADENQANGDWRISRALLHVDARKLVDLFKKFPNIRTCLSGHIHLQDEVEYFGIRYFCNGAISGNWWGGAFKGFAPAYADFEFFKDGNVKRKMITYES</sequence>
<dbReference type="PROSITE" id="PS51318">
    <property type="entry name" value="TAT"/>
    <property type="match status" value="1"/>
</dbReference>
<dbReference type="PANTHER" id="PTHR43143">
    <property type="entry name" value="METALLOPHOSPHOESTERASE, CALCINEURIN SUPERFAMILY"/>
    <property type="match status" value="1"/>
</dbReference>
<dbReference type="Proteomes" id="UP000190888">
    <property type="component" value="Unassembled WGS sequence"/>
</dbReference>
<dbReference type="InterPro" id="IPR029052">
    <property type="entry name" value="Metallo-depent_PP-like"/>
</dbReference>
<dbReference type="InterPro" id="IPR051918">
    <property type="entry name" value="STPP_CPPED1"/>
</dbReference>